<feature type="signal peptide" evidence="1">
    <location>
        <begin position="1"/>
        <end position="22"/>
    </location>
</feature>
<dbReference type="Proteomes" id="UP001596045">
    <property type="component" value="Unassembled WGS sequence"/>
</dbReference>
<dbReference type="EMBL" id="JBHSMT010000026">
    <property type="protein sequence ID" value="MFC5475046.1"/>
    <property type="molecule type" value="Genomic_DNA"/>
</dbReference>
<proteinExistence type="predicted"/>
<accession>A0ABW0MC81</accession>
<keyword evidence="1" id="KW-0732">Signal</keyword>
<dbReference type="RefSeq" id="WP_378998155.1">
    <property type="nucleotide sequence ID" value="NZ_JBHSMT010000026.1"/>
</dbReference>
<sequence>MRKNILPALIALAVISPITGYASNAGQDAADHLAAVPATMVAANQVKASPVASAGMVVDSFSGPVTANEINSFKSYIQTLVPATDNIGNQWAQGASGEQTKAMGLVYEITGDRAILDKMIVFCDSVLSERNDLAAAPVGQHQIWTGNVDPVWPNDLSVTPIGTGGEQGDPVGHLGYCARLILSTPSIWHLKVGGGDPNNFGADYFSRAKKYVEQADYSIDHHIFKSLLNLSKNNLYYFSVASPYKSGEPVPWNQQMMFNYALQNLAASHEILGDDPARAAKYNAIISANFSSFFASGVTPYVSKKGHEVYDWGYALPNRTGEDNNHGSLDMVGFYRAYMAGGYGVSSAEMTKFANTYVDVVTRGPHDYAGRMNGGDGTGNSAPTNYVRGGYFFLAEFLPDQYQNMVGADLTVGKATGKIDQFSRFLWAKNQRYVKKAR</sequence>
<feature type="chain" id="PRO_5045967516" evidence="1">
    <location>
        <begin position="23"/>
        <end position="438"/>
    </location>
</feature>
<reference evidence="3" key="1">
    <citation type="journal article" date="2019" name="Int. J. Syst. Evol. Microbiol.">
        <title>The Global Catalogue of Microorganisms (GCM) 10K type strain sequencing project: providing services to taxonomists for standard genome sequencing and annotation.</title>
        <authorList>
            <consortium name="The Broad Institute Genomics Platform"/>
            <consortium name="The Broad Institute Genome Sequencing Center for Infectious Disease"/>
            <person name="Wu L."/>
            <person name="Ma J."/>
        </authorList>
    </citation>
    <scope>NUCLEOTIDE SEQUENCE [LARGE SCALE GENOMIC DNA]</scope>
    <source>
        <strain evidence="3">JCM 17066</strain>
    </source>
</reference>
<evidence type="ECO:0000313" key="2">
    <source>
        <dbReference type="EMBL" id="MFC5475046.1"/>
    </source>
</evidence>
<gene>
    <name evidence="2" type="ORF">ACFPM8_13875</name>
</gene>
<evidence type="ECO:0000313" key="3">
    <source>
        <dbReference type="Proteomes" id="UP001596045"/>
    </source>
</evidence>
<name>A0ABW0MC81_9BURK</name>
<evidence type="ECO:0000256" key="1">
    <source>
        <dbReference type="SAM" id="SignalP"/>
    </source>
</evidence>
<keyword evidence="3" id="KW-1185">Reference proteome</keyword>
<organism evidence="2 3">
    <name type="scientific">Paraherbaspirillum soli</name>
    <dbReference type="NCBI Taxonomy" id="631222"/>
    <lineage>
        <taxon>Bacteria</taxon>
        <taxon>Pseudomonadati</taxon>
        <taxon>Pseudomonadota</taxon>
        <taxon>Betaproteobacteria</taxon>
        <taxon>Burkholderiales</taxon>
        <taxon>Oxalobacteraceae</taxon>
        <taxon>Paraherbaspirillum</taxon>
    </lineage>
</organism>
<protein>
    <submittedName>
        <fullName evidence="2">Uncharacterized protein</fullName>
    </submittedName>
</protein>
<comment type="caution">
    <text evidence="2">The sequence shown here is derived from an EMBL/GenBank/DDBJ whole genome shotgun (WGS) entry which is preliminary data.</text>
</comment>